<comment type="caution">
    <text evidence="3">The sequence shown here is derived from an EMBL/GenBank/DDBJ whole genome shotgun (WGS) entry which is preliminary data.</text>
</comment>
<dbReference type="Gene3D" id="3.60.130.30">
    <property type="match status" value="1"/>
</dbReference>
<organism evidence="3 4">
    <name type="scientific">Armillaria novae-zelandiae</name>
    <dbReference type="NCBI Taxonomy" id="153914"/>
    <lineage>
        <taxon>Eukaryota</taxon>
        <taxon>Fungi</taxon>
        <taxon>Dikarya</taxon>
        <taxon>Basidiomycota</taxon>
        <taxon>Agaricomycotina</taxon>
        <taxon>Agaricomycetes</taxon>
        <taxon>Agaricomycetidae</taxon>
        <taxon>Agaricales</taxon>
        <taxon>Marasmiineae</taxon>
        <taxon>Physalacriaceae</taxon>
        <taxon>Armillaria</taxon>
    </lineage>
</organism>
<name>A0AA39NUY3_9AGAR</name>
<feature type="compositionally biased region" description="Basic residues" evidence="1">
    <location>
        <begin position="104"/>
        <end position="117"/>
    </location>
</feature>
<gene>
    <name evidence="3" type="ORF">IW261DRAFT_1570946</name>
</gene>
<proteinExistence type="predicted"/>
<keyword evidence="2" id="KW-1133">Transmembrane helix</keyword>
<keyword evidence="4" id="KW-1185">Reference proteome</keyword>
<evidence type="ECO:0000313" key="3">
    <source>
        <dbReference type="EMBL" id="KAK0472352.1"/>
    </source>
</evidence>
<reference evidence="3" key="1">
    <citation type="submission" date="2023-06" db="EMBL/GenBank/DDBJ databases">
        <authorList>
            <consortium name="Lawrence Berkeley National Laboratory"/>
            <person name="Ahrendt S."/>
            <person name="Sahu N."/>
            <person name="Indic B."/>
            <person name="Wong-Bajracharya J."/>
            <person name="Merenyi Z."/>
            <person name="Ke H.-M."/>
            <person name="Monk M."/>
            <person name="Kocsube S."/>
            <person name="Drula E."/>
            <person name="Lipzen A."/>
            <person name="Balint B."/>
            <person name="Henrissat B."/>
            <person name="Andreopoulos B."/>
            <person name="Martin F.M."/>
            <person name="Harder C.B."/>
            <person name="Rigling D."/>
            <person name="Ford K.L."/>
            <person name="Foster G.D."/>
            <person name="Pangilinan J."/>
            <person name="Papanicolaou A."/>
            <person name="Barry K."/>
            <person name="LaButti K."/>
            <person name="Viragh M."/>
            <person name="Koriabine M."/>
            <person name="Yan M."/>
            <person name="Riley R."/>
            <person name="Champramary S."/>
            <person name="Plett K.L."/>
            <person name="Tsai I.J."/>
            <person name="Slot J."/>
            <person name="Sipos G."/>
            <person name="Plett J."/>
            <person name="Nagy L.G."/>
            <person name="Grigoriev I.V."/>
        </authorList>
    </citation>
    <scope>NUCLEOTIDE SEQUENCE</scope>
    <source>
        <strain evidence="3">ICMP 16352</strain>
    </source>
</reference>
<evidence type="ECO:0000256" key="1">
    <source>
        <dbReference type="SAM" id="MobiDB-lite"/>
    </source>
</evidence>
<sequence length="466" mass="51910">MLWTLRTRRKSYSNCIETLLAPPTLSLRDLLKDSTCVEGQLPLDHPDDLDDESEMLDSLPKLPKHQKRTAIAEMEPHNDLDGLPTCGILNTTPLPTNPSATPHRMSHRNFKRSQRCKMSKPAMSSVSTISVAKVIVGSLAHATASCALESDLELPLLSVWHGAYAAKPQKHYGAKKKYTIDELLNKHGFCYIAWDGKTPRPIVDSNGVIFAALAGRPDDPTYVEACNSMYESMKKELTAAGIKHKAKKDYRCGLFAACSYGLSYGKGQPMPLMLNVGDVCVSAEDCNICEQCIFALEPMPFPILQGLAQPPPCTPWNNSTFPCATFNFGGNVWTYKHKDTMNCLFGWCTIVALGCFNPSLGAHLILWELKMVIEFLHATTVFIPSVTITHSNTVPAPGDERVSFTQFCTGGLLHWVDYGFHMEKELYEQDYEAYQQIQAGKDMRWEQGLVLYSTVEELLLCMVLLD</sequence>
<feature type="transmembrane region" description="Helical" evidence="2">
    <location>
        <begin position="344"/>
        <end position="367"/>
    </location>
</feature>
<keyword evidence="2" id="KW-0472">Membrane</keyword>
<protein>
    <submittedName>
        <fullName evidence="3">Uncharacterized protein</fullName>
    </submittedName>
</protein>
<keyword evidence="2" id="KW-0812">Transmembrane</keyword>
<dbReference type="AlphaFoldDB" id="A0AA39NUY3"/>
<dbReference type="Proteomes" id="UP001175227">
    <property type="component" value="Unassembled WGS sequence"/>
</dbReference>
<evidence type="ECO:0000313" key="4">
    <source>
        <dbReference type="Proteomes" id="UP001175227"/>
    </source>
</evidence>
<evidence type="ECO:0000256" key="2">
    <source>
        <dbReference type="SAM" id="Phobius"/>
    </source>
</evidence>
<dbReference type="EMBL" id="JAUEPR010000041">
    <property type="protein sequence ID" value="KAK0472352.1"/>
    <property type="molecule type" value="Genomic_DNA"/>
</dbReference>
<feature type="region of interest" description="Disordered" evidence="1">
    <location>
        <begin position="94"/>
        <end position="117"/>
    </location>
</feature>
<accession>A0AA39NUY3</accession>